<feature type="domain" description="Ig-like" evidence="2">
    <location>
        <begin position="179"/>
        <end position="272"/>
    </location>
</feature>
<reference evidence="3" key="2">
    <citation type="submission" date="2020-11" db="EMBL/GenBank/DDBJ databases">
        <authorList>
            <person name="McCartney M.A."/>
            <person name="Auch B."/>
            <person name="Kono T."/>
            <person name="Mallez S."/>
            <person name="Becker A."/>
            <person name="Gohl D.M."/>
            <person name="Silverstein K.A.T."/>
            <person name="Koren S."/>
            <person name="Bechman K.B."/>
            <person name="Herman A."/>
            <person name="Abrahante J.E."/>
            <person name="Garbe J."/>
        </authorList>
    </citation>
    <scope>NUCLEOTIDE SEQUENCE</scope>
    <source>
        <strain evidence="3">Duluth1</strain>
        <tissue evidence="3">Whole animal</tissue>
    </source>
</reference>
<accession>A0A9D4GIB6</accession>
<comment type="caution">
    <text evidence="3">The sequence shown here is derived from an EMBL/GenBank/DDBJ whole genome shotgun (WGS) entry which is preliminary data.</text>
</comment>
<dbReference type="InterPro" id="IPR007110">
    <property type="entry name" value="Ig-like_dom"/>
</dbReference>
<feature type="chain" id="PRO_5038758639" description="Ig-like domain-containing protein" evidence="1">
    <location>
        <begin position="22"/>
        <end position="352"/>
    </location>
</feature>
<evidence type="ECO:0000313" key="3">
    <source>
        <dbReference type="EMBL" id="KAH3815595.1"/>
    </source>
</evidence>
<feature type="signal peptide" evidence="1">
    <location>
        <begin position="1"/>
        <end position="21"/>
    </location>
</feature>
<dbReference type="EMBL" id="JAIWYP010000006">
    <property type="protein sequence ID" value="KAH3815595.1"/>
    <property type="molecule type" value="Genomic_DNA"/>
</dbReference>
<organism evidence="3 4">
    <name type="scientific">Dreissena polymorpha</name>
    <name type="common">Zebra mussel</name>
    <name type="synonym">Mytilus polymorpha</name>
    <dbReference type="NCBI Taxonomy" id="45954"/>
    <lineage>
        <taxon>Eukaryota</taxon>
        <taxon>Metazoa</taxon>
        <taxon>Spiralia</taxon>
        <taxon>Lophotrochozoa</taxon>
        <taxon>Mollusca</taxon>
        <taxon>Bivalvia</taxon>
        <taxon>Autobranchia</taxon>
        <taxon>Heteroconchia</taxon>
        <taxon>Euheterodonta</taxon>
        <taxon>Imparidentia</taxon>
        <taxon>Neoheterodontei</taxon>
        <taxon>Myida</taxon>
        <taxon>Dreissenoidea</taxon>
        <taxon>Dreissenidae</taxon>
        <taxon>Dreissena</taxon>
    </lineage>
</organism>
<proteinExistence type="predicted"/>
<reference evidence="3" key="1">
    <citation type="journal article" date="2019" name="bioRxiv">
        <title>The Genome of the Zebra Mussel, Dreissena polymorpha: A Resource for Invasive Species Research.</title>
        <authorList>
            <person name="McCartney M.A."/>
            <person name="Auch B."/>
            <person name="Kono T."/>
            <person name="Mallez S."/>
            <person name="Zhang Y."/>
            <person name="Obille A."/>
            <person name="Becker A."/>
            <person name="Abrahante J.E."/>
            <person name="Garbe J."/>
            <person name="Badalamenti J.P."/>
            <person name="Herman A."/>
            <person name="Mangelson H."/>
            <person name="Liachko I."/>
            <person name="Sullivan S."/>
            <person name="Sone E.D."/>
            <person name="Koren S."/>
            <person name="Silverstein K.A.T."/>
            <person name="Beckman K.B."/>
            <person name="Gohl D.M."/>
        </authorList>
    </citation>
    <scope>NUCLEOTIDE SEQUENCE</scope>
    <source>
        <strain evidence="3">Duluth1</strain>
        <tissue evidence="3">Whole animal</tissue>
    </source>
</reference>
<dbReference type="Proteomes" id="UP000828390">
    <property type="component" value="Unassembled WGS sequence"/>
</dbReference>
<protein>
    <recommendedName>
        <fullName evidence="2">Ig-like domain-containing protein</fullName>
    </recommendedName>
</protein>
<dbReference type="OrthoDB" id="6134708at2759"/>
<evidence type="ECO:0000256" key="1">
    <source>
        <dbReference type="SAM" id="SignalP"/>
    </source>
</evidence>
<sequence length="352" mass="38620">MISCTFFWTLVLFGRQGYSQAQDNFLSVDFSILSADNTSQPVSAVKIDTTSTDRLNVLCNVSAIPDFKQFIILSINTINQNGVIQRLAYMSGLSPTGAKPLSDSDITPIGNFHETKPTLGISLKVSNLSCEDTTKYKCSLAYVNNDYKPEDISAIRSLTVSAPPSNLTMMAINESSSLPITDVGFTSANPAAFMVGQSVNLTCIARLGTHKDSTIKWNKNSVAIGNESEYIESEADLVKACDYEKTGSLFYNITEEDAMLTSNNRLELQCFVFVADVSFETPADARQTFYIDVYNPKATTTTRIATTTTKTTTRQYIITTTASMGNATRNGDVSSSSNDQNRLCNHWRCHSE</sequence>
<evidence type="ECO:0000259" key="2">
    <source>
        <dbReference type="PROSITE" id="PS50835"/>
    </source>
</evidence>
<name>A0A9D4GIB6_DREPO</name>
<dbReference type="AlphaFoldDB" id="A0A9D4GIB6"/>
<keyword evidence="1" id="KW-0732">Signal</keyword>
<dbReference type="PROSITE" id="PS50835">
    <property type="entry name" value="IG_LIKE"/>
    <property type="match status" value="1"/>
</dbReference>
<keyword evidence="4" id="KW-1185">Reference proteome</keyword>
<gene>
    <name evidence="3" type="ORF">DPMN_144123</name>
</gene>
<evidence type="ECO:0000313" key="4">
    <source>
        <dbReference type="Proteomes" id="UP000828390"/>
    </source>
</evidence>